<proteinExistence type="predicted"/>
<feature type="region of interest" description="Disordered" evidence="1">
    <location>
        <begin position="196"/>
        <end position="265"/>
    </location>
</feature>
<evidence type="ECO:0000313" key="2">
    <source>
        <dbReference type="EMBL" id="KAF9699296.1"/>
    </source>
</evidence>
<feature type="compositionally biased region" description="Basic and acidic residues" evidence="1">
    <location>
        <begin position="208"/>
        <end position="217"/>
    </location>
</feature>
<dbReference type="OrthoDB" id="3801334at2759"/>
<keyword evidence="3" id="KW-1185">Reference proteome</keyword>
<dbReference type="Proteomes" id="UP000651452">
    <property type="component" value="Unassembled WGS sequence"/>
</dbReference>
<reference evidence="2" key="2">
    <citation type="submission" date="2020-09" db="EMBL/GenBank/DDBJ databases">
        <title>Reference genome assembly for Australian Ascochyta lentis isolate Al4.</title>
        <authorList>
            <person name="Lee R.C."/>
            <person name="Farfan-Caceres L.M."/>
            <person name="Debler J.W."/>
            <person name="Williams A.H."/>
            <person name="Henares B.M."/>
        </authorList>
    </citation>
    <scope>NUCLEOTIDE SEQUENCE</scope>
    <source>
        <strain evidence="2">Al4</strain>
    </source>
</reference>
<name>A0A8H7JBI3_9PLEO</name>
<evidence type="ECO:0000256" key="1">
    <source>
        <dbReference type="SAM" id="MobiDB-lite"/>
    </source>
</evidence>
<comment type="caution">
    <text evidence="2">The sequence shown here is derived from an EMBL/GenBank/DDBJ whole genome shotgun (WGS) entry which is preliminary data.</text>
</comment>
<reference evidence="2" key="1">
    <citation type="submission" date="2018-12" db="EMBL/GenBank/DDBJ databases">
        <authorList>
            <person name="Syme R.A."/>
            <person name="Farfan-Caceres L."/>
            <person name="Lichtenzveig J."/>
        </authorList>
    </citation>
    <scope>NUCLEOTIDE SEQUENCE</scope>
    <source>
        <strain evidence="2">Al4</strain>
    </source>
</reference>
<feature type="compositionally biased region" description="Pro residues" evidence="1">
    <location>
        <begin position="225"/>
        <end position="237"/>
    </location>
</feature>
<protein>
    <submittedName>
        <fullName evidence="2">Uncharacterized protein</fullName>
    </submittedName>
</protein>
<organism evidence="2 3">
    <name type="scientific">Ascochyta lentis</name>
    <dbReference type="NCBI Taxonomy" id="205686"/>
    <lineage>
        <taxon>Eukaryota</taxon>
        <taxon>Fungi</taxon>
        <taxon>Dikarya</taxon>
        <taxon>Ascomycota</taxon>
        <taxon>Pezizomycotina</taxon>
        <taxon>Dothideomycetes</taxon>
        <taxon>Pleosporomycetidae</taxon>
        <taxon>Pleosporales</taxon>
        <taxon>Pleosporineae</taxon>
        <taxon>Didymellaceae</taxon>
        <taxon>Ascochyta</taxon>
    </lineage>
</organism>
<dbReference type="AlphaFoldDB" id="A0A8H7JBI3"/>
<dbReference type="EMBL" id="RZGK01000005">
    <property type="protein sequence ID" value="KAF9699296.1"/>
    <property type="molecule type" value="Genomic_DNA"/>
</dbReference>
<sequence>MPRTSVSRHPTRVPAAPFESSVQKDIRRNQGVDETNEAAVETESAHCAVIDEQLAVYDIYHASPEVVVDVEAFFGTSTSRINSYVFAIFSIVSFTESVDHRYVDSWLKINERSDSRGPAQGLGCIDRAPTIDPFWDVEGLTPPSVCRDAKAALHASSKLERRKTCAFLDTNEHVPRVSTTPSISIARERKVSTAAPGIMAPPPQMIDILRKPTNTEKKPRKKMPNYPPERQYPPAPRYPVRETPAWTKPDTHTPPPRPKAEPTPKKRCFFALRPKPKNKPKTIQRLPSRITTDHLSSFAMRQQEGYQQFLEERYKREGVTTPHLHTDPSLESQLHYPFVEMLNYGHKLDPAEETRA</sequence>
<accession>A0A8H7JBI3</accession>
<evidence type="ECO:0000313" key="3">
    <source>
        <dbReference type="Proteomes" id="UP000651452"/>
    </source>
</evidence>
<feature type="compositionally biased region" description="Basic and acidic residues" evidence="1">
    <location>
        <begin position="22"/>
        <end position="31"/>
    </location>
</feature>
<feature type="region of interest" description="Disordered" evidence="1">
    <location>
        <begin position="1"/>
        <end position="34"/>
    </location>
</feature>
<gene>
    <name evidence="2" type="ORF">EKO04_002771</name>
</gene>